<organism evidence="1">
    <name type="scientific">Enterococcus faecium</name>
    <name type="common">Streptococcus faecium</name>
    <dbReference type="NCBI Taxonomy" id="1352"/>
    <lineage>
        <taxon>Bacteria</taxon>
        <taxon>Bacillati</taxon>
        <taxon>Bacillota</taxon>
        <taxon>Bacilli</taxon>
        <taxon>Lactobacillales</taxon>
        <taxon>Enterococcaceae</taxon>
        <taxon>Enterococcus</taxon>
    </lineage>
</organism>
<evidence type="ECO:0000313" key="1">
    <source>
        <dbReference type="EMBL" id="QXO84557.1"/>
    </source>
</evidence>
<dbReference type="EMBL" id="MT951615">
    <property type="protein sequence ID" value="QXO84557.1"/>
    <property type="molecule type" value="Genomic_DNA"/>
</dbReference>
<dbReference type="AlphaFoldDB" id="A0A8F5V5M9"/>
<protein>
    <submittedName>
        <fullName evidence="1">Uncharacterized protein</fullName>
    </submittedName>
</protein>
<gene>
    <name evidence="1" type="ORF">Tn6711_000081</name>
</gene>
<sequence>MYIDKTTQECRKEMPMILYLDARTTVKDLIIDYIEVELANGETASLNWDESDIGRADDGFSARYKGVYFGEVYANGRLEQLQDMKITDIGLYSESDTPLNICITSMEFEDDGRLLAFEAPILHGNIVYQNESGEVIAC</sequence>
<proteinExistence type="predicted"/>
<accession>A0A8F5V5M9</accession>
<name>A0A8F5V5M9_ENTFC</name>
<reference evidence="1" key="1">
    <citation type="submission" date="2020-08" db="EMBL/GenBank/DDBJ databases">
        <title>Novel genomic islands and a new vanD-subtype in the first VanD-type vancomycin resistant enterococci identified in Norway.</title>
        <authorList>
            <person name="AL Rubaye M."/>
            <person name="Janice J."/>
            <person name="Sundsfjord A."/>
            <person name="Hegstad K."/>
        </authorList>
    </citation>
    <scope>NUCLEOTIDE SEQUENCE</scope>
    <source>
        <strain evidence="1">KresVRE0001</strain>
    </source>
</reference>